<dbReference type="InterPro" id="IPR036046">
    <property type="entry name" value="Acylphosphatase-like_dom_sf"/>
</dbReference>
<accession>Q01S10</accession>
<dbReference type="InParanoid" id="Q01S10"/>
<sequence length="141" mass="16371">MDNSVFYLIYSSSAIRLLSDEELQAIHTRASEGNQRRGITGFLLYRGGNFMQLLEGEETTVRGLFEKIKSDPRHKDVYVLKEGARSERIFQKWAMGFVHMDKMPGMSTYREFMNESLDSLRFRQDGKLALRLLESFNEMSA</sequence>
<dbReference type="GO" id="GO:0009882">
    <property type="term" value="F:blue light photoreceptor activity"/>
    <property type="evidence" value="ECO:0007669"/>
    <property type="project" value="InterPro"/>
</dbReference>
<dbReference type="HOGENOM" id="CLU_097099_2_1_0"/>
<dbReference type="GO" id="GO:0071949">
    <property type="term" value="F:FAD binding"/>
    <property type="evidence" value="ECO:0007669"/>
    <property type="project" value="InterPro"/>
</dbReference>
<dbReference type="InterPro" id="IPR007024">
    <property type="entry name" value="BLUF_domain"/>
</dbReference>
<organism evidence="2">
    <name type="scientific">Solibacter usitatus (strain Ellin6076)</name>
    <dbReference type="NCBI Taxonomy" id="234267"/>
    <lineage>
        <taxon>Bacteria</taxon>
        <taxon>Pseudomonadati</taxon>
        <taxon>Acidobacteriota</taxon>
        <taxon>Terriglobia</taxon>
        <taxon>Bryobacterales</taxon>
        <taxon>Solibacteraceae</taxon>
        <taxon>Candidatus Solibacter</taxon>
    </lineage>
</organism>
<gene>
    <name evidence="2" type="ordered locus">Acid_6638</name>
</gene>
<dbReference type="Gene3D" id="3.30.70.100">
    <property type="match status" value="1"/>
</dbReference>
<feature type="domain" description="BLUF" evidence="1">
    <location>
        <begin position="5"/>
        <end position="96"/>
    </location>
</feature>
<reference evidence="2" key="1">
    <citation type="submission" date="2006-10" db="EMBL/GenBank/DDBJ databases">
        <title>Complete sequence of Solibacter usitatus Ellin6076.</title>
        <authorList>
            <consortium name="US DOE Joint Genome Institute"/>
            <person name="Copeland A."/>
            <person name="Lucas S."/>
            <person name="Lapidus A."/>
            <person name="Barry K."/>
            <person name="Detter J.C."/>
            <person name="Glavina del Rio T."/>
            <person name="Hammon N."/>
            <person name="Israni S."/>
            <person name="Dalin E."/>
            <person name="Tice H."/>
            <person name="Pitluck S."/>
            <person name="Thompson L.S."/>
            <person name="Brettin T."/>
            <person name="Bruce D."/>
            <person name="Han C."/>
            <person name="Tapia R."/>
            <person name="Gilna P."/>
            <person name="Schmutz J."/>
            <person name="Larimer F."/>
            <person name="Land M."/>
            <person name="Hauser L."/>
            <person name="Kyrpides N."/>
            <person name="Mikhailova N."/>
            <person name="Janssen P.H."/>
            <person name="Kuske C.R."/>
            <person name="Richardson P."/>
        </authorList>
    </citation>
    <scope>NUCLEOTIDE SEQUENCE</scope>
    <source>
        <strain evidence="2">Ellin6076</strain>
    </source>
</reference>
<protein>
    <submittedName>
        <fullName evidence="2">BLUF domain protein</fullName>
    </submittedName>
</protein>
<proteinExistence type="predicted"/>
<dbReference type="Pfam" id="PF04940">
    <property type="entry name" value="BLUF"/>
    <property type="match status" value="1"/>
</dbReference>
<dbReference type="AlphaFoldDB" id="Q01S10"/>
<dbReference type="STRING" id="234267.Acid_6638"/>
<name>Q01S10_SOLUE</name>
<evidence type="ECO:0000259" key="1">
    <source>
        <dbReference type="PROSITE" id="PS50925"/>
    </source>
</evidence>
<dbReference type="SMART" id="SM01034">
    <property type="entry name" value="BLUF"/>
    <property type="match status" value="1"/>
</dbReference>
<dbReference type="PROSITE" id="PS50925">
    <property type="entry name" value="BLUF"/>
    <property type="match status" value="1"/>
</dbReference>
<dbReference type="OrthoDB" id="557705at2"/>
<dbReference type="eggNOG" id="COG5001">
    <property type="taxonomic scope" value="Bacteria"/>
</dbReference>
<evidence type="ECO:0000313" key="2">
    <source>
        <dbReference type="EMBL" id="ABJ87560.1"/>
    </source>
</evidence>
<dbReference type="EMBL" id="CP000473">
    <property type="protein sequence ID" value="ABJ87560.1"/>
    <property type="molecule type" value="Genomic_DNA"/>
</dbReference>
<dbReference type="KEGG" id="sus:Acid_6638"/>
<dbReference type="SUPFAM" id="SSF54975">
    <property type="entry name" value="Acylphosphatase/BLUF domain-like"/>
    <property type="match status" value="1"/>
</dbReference>